<comment type="similarity">
    <text evidence="1">Belongs to the UPF0045 family.</text>
</comment>
<dbReference type="InterPro" id="IPR029756">
    <property type="entry name" value="MTH1187/YkoF-like"/>
</dbReference>
<keyword evidence="5" id="KW-1185">Reference proteome</keyword>
<dbReference type="InterPro" id="IPR051614">
    <property type="entry name" value="UPF0045_domain"/>
</dbReference>
<proteinExistence type="inferred from homology"/>
<organism evidence="4 6">
    <name type="scientific">Macrococcus equipercicus</name>
    <dbReference type="NCBI Taxonomy" id="69967"/>
    <lineage>
        <taxon>Bacteria</taxon>
        <taxon>Bacillati</taxon>
        <taxon>Bacillota</taxon>
        <taxon>Bacilli</taxon>
        <taxon>Bacillales</taxon>
        <taxon>Staphylococcaceae</taxon>
        <taxon>Macrococcus</taxon>
    </lineage>
</organism>
<dbReference type="PANTHER" id="PTHR33777:SF1">
    <property type="entry name" value="UPF0045 PROTEIN ECM15"/>
    <property type="match status" value="1"/>
</dbReference>
<evidence type="ECO:0000256" key="1">
    <source>
        <dbReference type="ARBA" id="ARBA00010272"/>
    </source>
</evidence>
<gene>
    <name evidence="3" type="ORF">ERX35_005025</name>
    <name evidence="4" type="ORF">KFV11_05015</name>
</gene>
<dbReference type="KEGG" id="mequ:KFV11_05015"/>
<dbReference type="Proteomes" id="UP001057381">
    <property type="component" value="Chromosome"/>
</dbReference>
<evidence type="ECO:0000313" key="4">
    <source>
        <dbReference type="EMBL" id="UTH14716.1"/>
    </source>
</evidence>
<dbReference type="EMBL" id="SCWC02000002">
    <property type="protein sequence ID" value="KAA1040357.1"/>
    <property type="molecule type" value="Genomic_DNA"/>
</dbReference>
<dbReference type="Pfam" id="PF01910">
    <property type="entry name" value="Thiamine_BP"/>
    <property type="match status" value="1"/>
</dbReference>
<dbReference type="AlphaFoldDB" id="A0A9Q9BS58"/>
<reference evidence="4" key="2">
    <citation type="submission" date="2021-04" db="EMBL/GenBank/DDBJ databases">
        <title>Complete Genome Sequences of Macrococcus spp. from dog and cattle.</title>
        <authorList>
            <person name="Schwendener S."/>
            <person name="Perreten V."/>
        </authorList>
    </citation>
    <scope>NUCLEOTIDE SEQUENCE</scope>
    <source>
        <strain evidence="4">Epi0143-OL</strain>
    </source>
</reference>
<evidence type="ECO:0000313" key="3">
    <source>
        <dbReference type="EMBL" id="KAA1040357.1"/>
    </source>
</evidence>
<dbReference type="OrthoDB" id="5886358at2"/>
<evidence type="ECO:0000313" key="5">
    <source>
        <dbReference type="Proteomes" id="UP000295735"/>
    </source>
</evidence>
<dbReference type="RefSeq" id="WP_149458819.1">
    <property type="nucleotide sequence ID" value="NZ_CP073809.1"/>
</dbReference>
<dbReference type="PANTHER" id="PTHR33777">
    <property type="entry name" value="UPF0045 PROTEIN ECM15"/>
    <property type="match status" value="1"/>
</dbReference>
<feature type="domain" description="Thiamine-binding protein" evidence="2">
    <location>
        <begin position="6"/>
        <end position="94"/>
    </location>
</feature>
<sequence>MADTLMSIQIIPKTPGGEDVIPYVDAAIAVIDASGLPYFVSPLETTIEGTMAELLPLIGQMNRRMMELDCTSVISQVKFYHAADASMAELVKNYR</sequence>
<evidence type="ECO:0000313" key="6">
    <source>
        <dbReference type="Proteomes" id="UP001057381"/>
    </source>
</evidence>
<dbReference type="GO" id="GO:0005829">
    <property type="term" value="C:cytosol"/>
    <property type="evidence" value="ECO:0007669"/>
    <property type="project" value="TreeGrafter"/>
</dbReference>
<dbReference type="SUPFAM" id="SSF89957">
    <property type="entry name" value="MTH1187/YkoF-like"/>
    <property type="match status" value="1"/>
</dbReference>
<dbReference type="EMBL" id="CP073809">
    <property type="protein sequence ID" value="UTH14716.1"/>
    <property type="molecule type" value="Genomic_DNA"/>
</dbReference>
<name>A0A9Q9BS58_9STAP</name>
<dbReference type="InterPro" id="IPR002767">
    <property type="entry name" value="Thiamine_BP"/>
</dbReference>
<protein>
    <submittedName>
        <fullName evidence="4">Thiamine-binding protein</fullName>
    </submittedName>
</protein>
<dbReference type="Gene3D" id="3.30.70.930">
    <property type="match status" value="1"/>
</dbReference>
<dbReference type="Proteomes" id="UP000295735">
    <property type="component" value="Unassembled WGS sequence"/>
</dbReference>
<accession>A0A9Q9BS58</accession>
<evidence type="ECO:0000259" key="2">
    <source>
        <dbReference type="Pfam" id="PF01910"/>
    </source>
</evidence>
<reference evidence="3 5" key="1">
    <citation type="submission" date="2019-09" db="EMBL/GenBank/DDBJ databases">
        <authorList>
            <person name="Mazhar S."/>
            <person name="Altermann E."/>
            <person name="Hill C."/>
            <person name="Mcauliffe O."/>
        </authorList>
    </citation>
    <scope>NUCLEOTIDE SEQUENCE [LARGE SCALE GENOMIC DNA]</scope>
    <source>
        <strain evidence="3 5">ATCC 51831</strain>
    </source>
</reference>